<dbReference type="CDD" id="cd18008">
    <property type="entry name" value="DEXDc_SHPRH-like"/>
    <property type="match status" value="1"/>
</dbReference>
<accession>A0A6A1UNJ9</accession>
<dbReference type="InterPro" id="IPR001841">
    <property type="entry name" value="Znf_RING"/>
</dbReference>
<dbReference type="GO" id="GO:0005524">
    <property type="term" value="F:ATP binding"/>
    <property type="evidence" value="ECO:0007669"/>
    <property type="project" value="UniProtKB-KW"/>
</dbReference>
<evidence type="ECO:0000313" key="14">
    <source>
        <dbReference type="EMBL" id="KAB1201985.1"/>
    </source>
</evidence>
<dbReference type="GO" id="GO:0004386">
    <property type="term" value="F:helicase activity"/>
    <property type="evidence" value="ECO:0007669"/>
    <property type="project" value="UniProtKB-KW"/>
</dbReference>
<keyword evidence="5" id="KW-0378">Hydrolase</keyword>
<dbReference type="Gene3D" id="3.40.50.10810">
    <property type="entry name" value="Tandem AAA-ATPase domain"/>
    <property type="match status" value="2"/>
</dbReference>
<dbReference type="GO" id="GO:0008094">
    <property type="term" value="F:ATP-dependent activity, acting on DNA"/>
    <property type="evidence" value="ECO:0007669"/>
    <property type="project" value="TreeGrafter"/>
</dbReference>
<evidence type="ECO:0000256" key="2">
    <source>
        <dbReference type="ARBA" id="ARBA00022723"/>
    </source>
</evidence>
<protein>
    <submittedName>
        <fullName evidence="14">ATP-dependent helicase rhp16</fullName>
    </submittedName>
</protein>
<dbReference type="InterPro" id="IPR027417">
    <property type="entry name" value="P-loop_NTPase"/>
</dbReference>
<evidence type="ECO:0000256" key="5">
    <source>
        <dbReference type="ARBA" id="ARBA00022801"/>
    </source>
</evidence>
<dbReference type="Gene3D" id="3.30.40.10">
    <property type="entry name" value="Zinc/RING finger domain, C3HC4 (zinc finger)"/>
    <property type="match status" value="1"/>
</dbReference>
<evidence type="ECO:0000256" key="6">
    <source>
        <dbReference type="ARBA" id="ARBA00022806"/>
    </source>
</evidence>
<dbReference type="GO" id="GO:0008270">
    <property type="term" value="F:zinc ion binding"/>
    <property type="evidence" value="ECO:0007669"/>
    <property type="project" value="UniProtKB-KW"/>
</dbReference>
<gene>
    <name evidence="14" type="ORF">CJ030_MR8G005367</name>
</gene>
<dbReference type="OrthoDB" id="448448at2759"/>
<dbReference type="Pfam" id="PF00271">
    <property type="entry name" value="Helicase_C"/>
    <property type="match status" value="1"/>
</dbReference>
<evidence type="ECO:0000256" key="9">
    <source>
        <dbReference type="PROSITE-ProRule" id="PRU00175"/>
    </source>
</evidence>
<dbReference type="SMART" id="SM00487">
    <property type="entry name" value="DEXDc"/>
    <property type="match status" value="1"/>
</dbReference>
<dbReference type="SUPFAM" id="SSF52540">
    <property type="entry name" value="P-loop containing nucleoside triphosphate hydrolases"/>
    <property type="match status" value="2"/>
</dbReference>
<reference evidence="14 15" key="1">
    <citation type="journal article" date="2019" name="Plant Biotechnol. J.">
        <title>The red bayberry genome and genetic basis of sex determination.</title>
        <authorList>
            <person name="Jia H.M."/>
            <person name="Jia H.J."/>
            <person name="Cai Q.L."/>
            <person name="Wang Y."/>
            <person name="Zhao H.B."/>
            <person name="Yang W.F."/>
            <person name="Wang G.Y."/>
            <person name="Li Y.H."/>
            <person name="Zhan D.L."/>
            <person name="Shen Y.T."/>
            <person name="Niu Q.F."/>
            <person name="Chang L."/>
            <person name="Qiu J."/>
            <person name="Zhao L."/>
            <person name="Xie H.B."/>
            <person name="Fu W.Y."/>
            <person name="Jin J."/>
            <person name="Li X.W."/>
            <person name="Jiao Y."/>
            <person name="Zhou C.C."/>
            <person name="Tu T."/>
            <person name="Chai C.Y."/>
            <person name="Gao J.L."/>
            <person name="Fan L.J."/>
            <person name="van de Weg E."/>
            <person name="Wang J.Y."/>
            <person name="Gao Z.S."/>
        </authorList>
    </citation>
    <scope>NUCLEOTIDE SEQUENCE [LARGE SCALE GENOMIC DNA]</scope>
    <source>
        <tissue evidence="14">Leaves</tissue>
    </source>
</reference>
<evidence type="ECO:0000313" key="15">
    <source>
        <dbReference type="Proteomes" id="UP000516437"/>
    </source>
</evidence>
<dbReference type="GO" id="GO:0016787">
    <property type="term" value="F:hydrolase activity"/>
    <property type="evidence" value="ECO:0007669"/>
    <property type="project" value="UniProtKB-KW"/>
</dbReference>
<dbReference type="Pfam" id="PF00176">
    <property type="entry name" value="SNF2-rel_dom"/>
    <property type="match status" value="1"/>
</dbReference>
<dbReference type="CDD" id="cd18793">
    <property type="entry name" value="SF2_C_SNF"/>
    <property type="match status" value="1"/>
</dbReference>
<dbReference type="PANTHER" id="PTHR45626">
    <property type="entry name" value="TRANSCRIPTION TERMINATION FACTOR 2-RELATED"/>
    <property type="match status" value="1"/>
</dbReference>
<dbReference type="EMBL" id="RXIC02000026">
    <property type="protein sequence ID" value="KAB1201985.1"/>
    <property type="molecule type" value="Genomic_DNA"/>
</dbReference>
<organism evidence="14 15">
    <name type="scientific">Morella rubra</name>
    <name type="common">Chinese bayberry</name>
    <dbReference type="NCBI Taxonomy" id="262757"/>
    <lineage>
        <taxon>Eukaryota</taxon>
        <taxon>Viridiplantae</taxon>
        <taxon>Streptophyta</taxon>
        <taxon>Embryophyta</taxon>
        <taxon>Tracheophyta</taxon>
        <taxon>Spermatophyta</taxon>
        <taxon>Magnoliopsida</taxon>
        <taxon>eudicotyledons</taxon>
        <taxon>Gunneridae</taxon>
        <taxon>Pentapetalae</taxon>
        <taxon>rosids</taxon>
        <taxon>fabids</taxon>
        <taxon>Fagales</taxon>
        <taxon>Myricaceae</taxon>
        <taxon>Morella</taxon>
    </lineage>
</organism>
<evidence type="ECO:0000259" key="12">
    <source>
        <dbReference type="PROSITE" id="PS51192"/>
    </source>
</evidence>
<proteinExistence type="inferred from homology"/>
<dbReference type="AlphaFoldDB" id="A0A6A1UNJ9"/>
<keyword evidence="2" id="KW-0479">Metal-binding</keyword>
<dbReference type="GO" id="GO:0006289">
    <property type="term" value="P:nucleotide-excision repair"/>
    <property type="evidence" value="ECO:0007669"/>
    <property type="project" value="TreeGrafter"/>
</dbReference>
<feature type="domain" description="Helicase C-terminal" evidence="13">
    <location>
        <begin position="763"/>
        <end position="927"/>
    </location>
</feature>
<dbReference type="GO" id="GO:0005634">
    <property type="term" value="C:nucleus"/>
    <property type="evidence" value="ECO:0007669"/>
    <property type="project" value="TreeGrafter"/>
</dbReference>
<dbReference type="Proteomes" id="UP000516437">
    <property type="component" value="Chromosome 8"/>
</dbReference>
<sequence>MELRSRRLISDPPDDVKAINVEVPPLSDDSSSEADSDSEVYVPSDKSDEGEEYGGRLNFDLNQSPEGSMKVHDCDDNGYDYEDYNQPSTKRRKAGWKTVEHGEQSLEENVVGNGELSQQENSMHCGGIERSQPTNQGAVEIDFLCLTKKKTRRKVTRKGGKKPTLMWNVWEEEHERWIDENLMKDFDLDHQNEIIAETSEAPSVLIMSLLRYQKEWLAWALKQEESATRGGILADEMGMGKTIQAIALVLAKREIRKMTCEPDEPSLLPGPSKRLPGVKATLVICPVVAVSQWVGEIDRSTSERSTKVLVFHGANRGKNSKQFGEFDFVITTYSIVEAEYRKYMMPPRKKCPFCGKSFIDSKLSLHMKYFCGPDAIRTAAQSKQSRKKKKTVLSKQQMESPEDKVDEFDGEKRKGSCKKTSYKKKKEKDIGIRFGSEDSEGVEGSSRGKSLLHSVKWERVILDEAHYIKARHCNTAKAVLALESSYKWALSGTPLQNRVGELYSLVRFLRIVPYSYYLCKDCDCRMLDHSSSKECLNCHHSSVRHFCWWNKYVATPIQAFGNSDPGRRAMIFLKHKILKSIVLRRTKKGRAADLALPPRIVSLRRDTLDIKEQDYYESLYNDSQAQFNTYVQAGTLMNNYAHIFDLLTRLRQAVDHPYLVVYSRTAALRGGNIGTDDYSERVCGICHHPCEDPVVTACEHVFCKACLIDFSASLGQASCPSCSKLLTVDLTRNMNDGDQASKTTIKGFRSSSILNRIQLDDFQTSTKIEALREEIRFMVERDGSAKGIVFSQFTSFLDLINYSLHKSGINCVQLVGSMSMSARDAAIKRFTEDPDCRIFLMSLKAGGVALNLTVASHVFLMDPWWNPAVERQAQDRIHRIGQYKPIRILRFVIENTVEERILKLQEKKELVFEGTIGGSSEALGKLTEADLRFLFVT</sequence>
<dbReference type="PROSITE" id="PS51192">
    <property type="entry name" value="HELICASE_ATP_BIND_1"/>
    <property type="match status" value="1"/>
</dbReference>
<evidence type="ECO:0000256" key="4">
    <source>
        <dbReference type="ARBA" id="ARBA00022771"/>
    </source>
</evidence>
<keyword evidence="15" id="KW-1185">Reference proteome</keyword>
<feature type="compositionally biased region" description="Basic and acidic residues" evidence="10">
    <location>
        <begin position="1"/>
        <end position="17"/>
    </location>
</feature>
<feature type="region of interest" description="Disordered" evidence="10">
    <location>
        <begin position="381"/>
        <end position="415"/>
    </location>
</feature>
<dbReference type="SUPFAM" id="SSF57850">
    <property type="entry name" value="RING/U-box"/>
    <property type="match status" value="1"/>
</dbReference>
<evidence type="ECO:0000259" key="11">
    <source>
        <dbReference type="PROSITE" id="PS50089"/>
    </source>
</evidence>
<evidence type="ECO:0000259" key="13">
    <source>
        <dbReference type="PROSITE" id="PS51194"/>
    </source>
</evidence>
<dbReference type="SMART" id="SM00184">
    <property type="entry name" value="RING"/>
    <property type="match status" value="1"/>
</dbReference>
<evidence type="ECO:0000256" key="3">
    <source>
        <dbReference type="ARBA" id="ARBA00022741"/>
    </source>
</evidence>
<evidence type="ECO:0000256" key="8">
    <source>
        <dbReference type="ARBA" id="ARBA00022840"/>
    </source>
</evidence>
<name>A0A6A1UNJ9_9ROSI</name>
<dbReference type="Gene3D" id="3.40.50.300">
    <property type="entry name" value="P-loop containing nucleotide triphosphate hydrolases"/>
    <property type="match status" value="1"/>
</dbReference>
<dbReference type="InterPro" id="IPR000330">
    <property type="entry name" value="SNF2_N"/>
</dbReference>
<evidence type="ECO:0000256" key="1">
    <source>
        <dbReference type="ARBA" id="ARBA00008438"/>
    </source>
</evidence>
<dbReference type="InterPro" id="IPR014001">
    <property type="entry name" value="Helicase_ATP-bd"/>
</dbReference>
<dbReference type="InterPro" id="IPR049730">
    <property type="entry name" value="SNF2/RAD54-like_C"/>
</dbReference>
<comment type="similarity">
    <text evidence="1">Belongs to the SNF2/RAD54 helicase family. RAD16 subfamily.</text>
</comment>
<keyword evidence="4 9" id="KW-0863">Zinc-finger</keyword>
<feature type="region of interest" description="Disordered" evidence="10">
    <location>
        <begin position="1"/>
        <end position="69"/>
    </location>
</feature>
<dbReference type="PROSITE" id="PS51194">
    <property type="entry name" value="HELICASE_CTER"/>
    <property type="match status" value="1"/>
</dbReference>
<dbReference type="InterPro" id="IPR038718">
    <property type="entry name" value="SNF2-like_sf"/>
</dbReference>
<dbReference type="InterPro" id="IPR001650">
    <property type="entry name" value="Helicase_C-like"/>
</dbReference>
<dbReference type="InterPro" id="IPR017907">
    <property type="entry name" value="Znf_RING_CS"/>
</dbReference>
<keyword evidence="7" id="KW-0862">Zinc</keyword>
<keyword evidence="6 14" id="KW-0347">Helicase</keyword>
<dbReference type="SMART" id="SM00490">
    <property type="entry name" value="HELICc"/>
    <property type="match status" value="1"/>
</dbReference>
<feature type="domain" description="Helicase ATP-binding" evidence="12">
    <location>
        <begin position="222"/>
        <end position="512"/>
    </location>
</feature>
<evidence type="ECO:0000256" key="7">
    <source>
        <dbReference type="ARBA" id="ARBA00022833"/>
    </source>
</evidence>
<dbReference type="InterPro" id="IPR050628">
    <property type="entry name" value="SNF2_RAD54_helicase_TF"/>
</dbReference>
<comment type="caution">
    <text evidence="14">The sequence shown here is derived from an EMBL/GenBank/DDBJ whole genome shotgun (WGS) entry which is preliminary data.</text>
</comment>
<dbReference type="InterPro" id="IPR013083">
    <property type="entry name" value="Znf_RING/FYVE/PHD"/>
</dbReference>
<feature type="domain" description="RING-type" evidence="11">
    <location>
        <begin position="683"/>
        <end position="723"/>
    </location>
</feature>
<dbReference type="PROSITE" id="PS00518">
    <property type="entry name" value="ZF_RING_1"/>
    <property type="match status" value="1"/>
</dbReference>
<dbReference type="PROSITE" id="PS50089">
    <property type="entry name" value="ZF_RING_2"/>
    <property type="match status" value="1"/>
</dbReference>
<keyword evidence="8" id="KW-0067">ATP-binding</keyword>
<keyword evidence="3" id="KW-0547">Nucleotide-binding</keyword>
<dbReference type="PANTHER" id="PTHR45626:SF12">
    <property type="entry name" value="DNA REPAIR PROTEIN RAD16"/>
    <property type="match status" value="1"/>
</dbReference>
<evidence type="ECO:0000256" key="10">
    <source>
        <dbReference type="SAM" id="MobiDB-lite"/>
    </source>
</evidence>